<dbReference type="Proteomes" id="UP001319921">
    <property type="component" value="Chromosome"/>
</dbReference>
<proteinExistence type="predicted"/>
<name>A0AAQ4CSQ7_9CREN</name>
<organism evidence="1 2">
    <name type="scientific">Saccharolobus caldissimus</name>
    <dbReference type="NCBI Taxonomy" id="1702097"/>
    <lineage>
        <taxon>Archaea</taxon>
        <taxon>Thermoproteota</taxon>
        <taxon>Thermoprotei</taxon>
        <taxon>Sulfolobales</taxon>
        <taxon>Sulfolobaceae</taxon>
        <taxon>Saccharolobus</taxon>
    </lineage>
</organism>
<sequence>MVDNLEILSLGYYASQKKTVRIGRYTLKFHRRKRENEYFYLVDLYLDDNLVNRGIFTEYQNAVIFAGSIMYKLL</sequence>
<protein>
    <submittedName>
        <fullName evidence="1">Uncharacterized protein</fullName>
    </submittedName>
</protein>
<dbReference type="AlphaFoldDB" id="A0AAQ4CSQ7"/>
<evidence type="ECO:0000313" key="2">
    <source>
        <dbReference type="Proteomes" id="UP001319921"/>
    </source>
</evidence>
<evidence type="ECO:0000313" key="1">
    <source>
        <dbReference type="EMBL" id="BDB98838.1"/>
    </source>
</evidence>
<accession>A0AAQ4CSQ7</accession>
<dbReference type="RefSeq" id="WP_229569205.1">
    <property type="nucleotide sequence ID" value="NZ_AP025226.1"/>
</dbReference>
<reference evidence="1 2" key="1">
    <citation type="journal article" date="2022" name="Microbiol. Resour. Announc.">
        <title>Complete Genome Sequence of the Hyperthermophilic and Acidophilic Archaeon Saccharolobus caldissimus Strain HS-3T.</title>
        <authorList>
            <person name="Sakai H.D."/>
            <person name="Kurosawa N."/>
        </authorList>
    </citation>
    <scope>NUCLEOTIDE SEQUENCE [LARGE SCALE GENOMIC DNA]</scope>
    <source>
        <strain evidence="1 2">JCM32116</strain>
    </source>
</reference>
<dbReference type="GeneID" id="68866585"/>
<dbReference type="KEGG" id="scas:SACC_18550"/>
<dbReference type="EMBL" id="AP025226">
    <property type="protein sequence ID" value="BDB98838.1"/>
    <property type="molecule type" value="Genomic_DNA"/>
</dbReference>
<gene>
    <name evidence="1" type="ORF">SACC_18550</name>
</gene>
<keyword evidence="2" id="KW-1185">Reference proteome</keyword>